<keyword evidence="2" id="KW-0808">Transferase</keyword>
<reference evidence="4 5" key="1">
    <citation type="submission" date="2017-03" db="EMBL/GenBank/DDBJ databases">
        <title>Lifting the veil on microbial sulfur biogeochemistry in mining wastewaters.</title>
        <authorList>
            <person name="Kantor R.S."/>
            <person name="Colenbrander Nelson T."/>
            <person name="Marshall S."/>
            <person name="Bennett D."/>
            <person name="Apte S."/>
            <person name="Camacho D."/>
            <person name="Thomas B.C."/>
            <person name="Warren L.A."/>
            <person name="Banfield J.F."/>
        </authorList>
    </citation>
    <scope>NUCLEOTIDE SEQUENCE [LARGE SCALE GENOMIC DNA]</scope>
    <source>
        <strain evidence="4">32-67-7</strain>
    </source>
</reference>
<evidence type="ECO:0000259" key="3">
    <source>
        <dbReference type="Pfam" id="PF00905"/>
    </source>
</evidence>
<evidence type="ECO:0000313" key="5">
    <source>
        <dbReference type="Proteomes" id="UP000215616"/>
    </source>
</evidence>
<proteinExistence type="predicted"/>
<dbReference type="GO" id="GO:0009252">
    <property type="term" value="P:peptidoglycan biosynthetic process"/>
    <property type="evidence" value="ECO:0007669"/>
    <property type="project" value="TreeGrafter"/>
</dbReference>
<dbReference type="InterPro" id="IPR001460">
    <property type="entry name" value="PCN-bd_Tpept"/>
</dbReference>
<keyword evidence="1" id="KW-0328">Glycosyltransferase</keyword>
<dbReference type="InterPro" id="IPR050396">
    <property type="entry name" value="Glycosyltr_51/Transpeptidase"/>
</dbReference>
<name>A0A258CNQ2_CAUVI</name>
<dbReference type="GO" id="GO:0008658">
    <property type="term" value="F:penicillin binding"/>
    <property type="evidence" value="ECO:0007669"/>
    <property type="project" value="InterPro"/>
</dbReference>
<sequence>GTVVAMVGGTDYKTTPFNRATQANRQPGSAFKLFVYLAAMQAGMRPGDTVDDSPLQIDDYAPKNDDGRYRGTVSLATAFAASSNVAAVRLAQQVGVPSVIAQARKLGVTTPISEYPAMALGTSPIPLIEMTQAFAALASGRAPVQAHGIAAKAPELPGKINAKDTDSPDWPARAPMLQLLQSAVRNGTGNAARLPIPTYGKTGTTQNYRDALFRPRWPRKASCAANPRRLPPWPRR</sequence>
<dbReference type="GO" id="GO:0030288">
    <property type="term" value="C:outer membrane-bounded periplasmic space"/>
    <property type="evidence" value="ECO:0007669"/>
    <property type="project" value="TreeGrafter"/>
</dbReference>
<dbReference type="Pfam" id="PF00905">
    <property type="entry name" value="Transpeptidase"/>
    <property type="match status" value="1"/>
</dbReference>
<feature type="domain" description="Penicillin-binding protein transpeptidase" evidence="3">
    <location>
        <begin position="1"/>
        <end position="208"/>
    </location>
</feature>
<evidence type="ECO:0000313" key="4">
    <source>
        <dbReference type="EMBL" id="OYW97138.1"/>
    </source>
</evidence>
<organism evidence="4 5">
    <name type="scientific">Caulobacter vibrioides</name>
    <name type="common">Caulobacter crescentus</name>
    <dbReference type="NCBI Taxonomy" id="155892"/>
    <lineage>
        <taxon>Bacteria</taxon>
        <taxon>Pseudomonadati</taxon>
        <taxon>Pseudomonadota</taxon>
        <taxon>Alphaproteobacteria</taxon>
        <taxon>Caulobacterales</taxon>
        <taxon>Caulobacteraceae</taxon>
        <taxon>Caulobacter</taxon>
    </lineage>
</organism>
<evidence type="ECO:0000256" key="2">
    <source>
        <dbReference type="ARBA" id="ARBA00022679"/>
    </source>
</evidence>
<dbReference type="InterPro" id="IPR012338">
    <property type="entry name" value="Beta-lactam/transpept-like"/>
</dbReference>
<dbReference type="AlphaFoldDB" id="A0A258CNQ2"/>
<comment type="caution">
    <text evidence="4">The sequence shown here is derived from an EMBL/GenBank/DDBJ whole genome shotgun (WGS) entry which is preliminary data.</text>
</comment>
<accession>A0A258CNQ2</accession>
<dbReference type="SUPFAM" id="SSF56601">
    <property type="entry name" value="beta-lactamase/transpeptidase-like"/>
    <property type="match status" value="1"/>
</dbReference>
<dbReference type="Proteomes" id="UP000215616">
    <property type="component" value="Unassembled WGS sequence"/>
</dbReference>
<dbReference type="PANTHER" id="PTHR32282">
    <property type="entry name" value="BINDING PROTEIN TRANSPEPTIDASE, PUTATIVE-RELATED"/>
    <property type="match status" value="1"/>
</dbReference>
<dbReference type="GO" id="GO:0008955">
    <property type="term" value="F:peptidoglycan glycosyltransferase activity"/>
    <property type="evidence" value="ECO:0007669"/>
    <property type="project" value="TreeGrafter"/>
</dbReference>
<gene>
    <name evidence="4" type="ORF">B7Z12_22120</name>
</gene>
<evidence type="ECO:0000256" key="1">
    <source>
        <dbReference type="ARBA" id="ARBA00022676"/>
    </source>
</evidence>
<protein>
    <recommendedName>
        <fullName evidence="3">Penicillin-binding protein transpeptidase domain-containing protein</fullName>
    </recommendedName>
</protein>
<feature type="non-terminal residue" evidence="4">
    <location>
        <position position="1"/>
    </location>
</feature>
<dbReference type="EMBL" id="NCDQ01000711">
    <property type="protein sequence ID" value="OYW97138.1"/>
    <property type="molecule type" value="Genomic_DNA"/>
</dbReference>
<dbReference type="Gene3D" id="3.40.710.10">
    <property type="entry name" value="DD-peptidase/beta-lactamase superfamily"/>
    <property type="match status" value="1"/>
</dbReference>
<dbReference type="PANTHER" id="PTHR32282:SF33">
    <property type="entry name" value="PEPTIDOGLYCAN GLYCOSYLTRANSFERASE"/>
    <property type="match status" value="1"/>
</dbReference>